<sequence length="724" mass="82982">MANISYLLDDWVIYPEKSLIEKDGEVIHLEPKVMEVLVYLLENSNRVVSREELNENVWQSRYTSDDVITRAISVLRKKLNDQGKVHQYIKTIPKHGYLLDYTPSRNEQDLPSLDEPANDYVRFNVKKRNLFILLAIMAIAIAVWLFAFKHNDVDRIVKLRVDNFSASDELGESNLVAKSLTQQLITTLGNSKHVQVSLNNEFIDSNAVNFDYFVGGAVRRINNDFQVSMHFADAREGKVIWSQTFAGSVEDWHILVNSVANTLDYFIEVVDREGLDLDTMSVESMQTALLIYQARQLRMVSSQQNYLLSIQLLENGLRTYPNDQKVPLELGIALYRAASFFDNPDYFARMESLYGSYNQDTMPEGMAFIQGLYQYSSATIPLQQLINTGKQYAELFANQPEYHSFMASFYLQAKQYEQAESHVQKALKLQPGFSVATFYQAKLQSLMGQNQAAIDTLTTYLNFNRDDYSAKYMLAWLLVENGRFSEAINFLKPVELEKENRELRVLLAQSYFYLQLPELASQQYQKLLNQAEPLASRAIACQLAIITEVDTDSACDAQDALQDSMLYGRYQMLKGDYSKSLTIYQQIFADQKPESSQIRYSDWVDYTWLLAQTGDAVEAQQLAKQLLRDIADQQRLGYGAKGISDVILWLVLDDNEQALNALDDAIAEGWLHLYTWQYGGIHPAFTGNVSREKFAERFTYIDQALKRQRKQVVVISGKDKRNSP</sequence>
<dbReference type="Pfam" id="PF00486">
    <property type="entry name" value="Trans_reg_C"/>
    <property type="match status" value="1"/>
</dbReference>
<dbReference type="GO" id="GO:0003677">
    <property type="term" value="F:DNA binding"/>
    <property type="evidence" value="ECO:0007669"/>
    <property type="project" value="UniProtKB-UniRule"/>
</dbReference>
<accession>A0A4U1B587</accession>
<feature type="DNA-binding region" description="OmpR/PhoB-type" evidence="5">
    <location>
        <begin position="3"/>
        <end position="101"/>
    </location>
</feature>
<organism evidence="8 9">
    <name type="scientific">Thalassotalea mangrovi</name>
    <dbReference type="NCBI Taxonomy" id="2572245"/>
    <lineage>
        <taxon>Bacteria</taxon>
        <taxon>Pseudomonadati</taxon>
        <taxon>Pseudomonadota</taxon>
        <taxon>Gammaproteobacteria</taxon>
        <taxon>Alteromonadales</taxon>
        <taxon>Colwelliaceae</taxon>
        <taxon>Thalassotalea</taxon>
    </lineage>
</organism>
<dbReference type="CDD" id="cd00383">
    <property type="entry name" value="trans_reg_C"/>
    <property type="match status" value="1"/>
</dbReference>
<evidence type="ECO:0000256" key="5">
    <source>
        <dbReference type="PROSITE-ProRule" id="PRU01091"/>
    </source>
</evidence>
<dbReference type="InterPro" id="IPR050498">
    <property type="entry name" value="Ycf3"/>
</dbReference>
<gene>
    <name evidence="8" type="ORF">E8M12_10740</name>
</gene>
<feature type="domain" description="OmpR/PhoB-type" evidence="7">
    <location>
        <begin position="3"/>
        <end position="101"/>
    </location>
</feature>
<keyword evidence="1" id="KW-0677">Repeat</keyword>
<feature type="repeat" description="TPR" evidence="4">
    <location>
        <begin position="400"/>
        <end position="433"/>
    </location>
</feature>
<dbReference type="RefSeq" id="WP_136736144.1">
    <property type="nucleotide sequence ID" value="NZ_SWDB01000026.1"/>
</dbReference>
<keyword evidence="6" id="KW-1133">Transmembrane helix</keyword>
<evidence type="ECO:0000313" key="8">
    <source>
        <dbReference type="EMBL" id="TKB44764.1"/>
    </source>
</evidence>
<dbReference type="Gene3D" id="1.25.40.10">
    <property type="entry name" value="Tetratricopeptide repeat domain"/>
    <property type="match status" value="1"/>
</dbReference>
<dbReference type="GO" id="GO:0000160">
    <property type="term" value="P:phosphorelay signal transduction system"/>
    <property type="evidence" value="ECO:0007669"/>
    <property type="project" value="InterPro"/>
</dbReference>
<evidence type="ECO:0000313" key="9">
    <source>
        <dbReference type="Proteomes" id="UP000307999"/>
    </source>
</evidence>
<proteinExistence type="predicted"/>
<evidence type="ECO:0000256" key="3">
    <source>
        <dbReference type="ARBA" id="ARBA00023125"/>
    </source>
</evidence>
<dbReference type="PROSITE" id="PS50005">
    <property type="entry name" value="TPR"/>
    <property type="match status" value="1"/>
</dbReference>
<dbReference type="InterPro" id="IPR036388">
    <property type="entry name" value="WH-like_DNA-bd_sf"/>
</dbReference>
<dbReference type="PANTHER" id="PTHR44858">
    <property type="entry name" value="TETRATRICOPEPTIDE REPEAT PROTEIN 6"/>
    <property type="match status" value="1"/>
</dbReference>
<dbReference type="OrthoDB" id="7052061at2"/>
<evidence type="ECO:0000256" key="2">
    <source>
        <dbReference type="ARBA" id="ARBA00022803"/>
    </source>
</evidence>
<dbReference type="GO" id="GO:0006355">
    <property type="term" value="P:regulation of DNA-templated transcription"/>
    <property type="evidence" value="ECO:0007669"/>
    <property type="project" value="InterPro"/>
</dbReference>
<evidence type="ECO:0000256" key="4">
    <source>
        <dbReference type="PROSITE-ProRule" id="PRU00339"/>
    </source>
</evidence>
<evidence type="ECO:0000256" key="1">
    <source>
        <dbReference type="ARBA" id="ARBA00022737"/>
    </source>
</evidence>
<keyword evidence="9" id="KW-1185">Reference proteome</keyword>
<keyword evidence="2 4" id="KW-0802">TPR repeat</keyword>
<dbReference type="InterPro" id="IPR019734">
    <property type="entry name" value="TPR_rpt"/>
</dbReference>
<evidence type="ECO:0000256" key="6">
    <source>
        <dbReference type="SAM" id="Phobius"/>
    </source>
</evidence>
<reference evidence="8 9" key="1">
    <citation type="submission" date="2019-04" db="EMBL/GenBank/DDBJ databases">
        <title>Thalassotalea guangxiensis sp. nov., isolated from sediment of the coastal wetland.</title>
        <authorList>
            <person name="Zheng S."/>
            <person name="Zhang D."/>
        </authorList>
    </citation>
    <scope>NUCLEOTIDE SEQUENCE [LARGE SCALE GENOMIC DNA]</scope>
    <source>
        <strain evidence="8 9">ZS-4</strain>
    </source>
</reference>
<name>A0A4U1B587_9GAMM</name>
<dbReference type="PANTHER" id="PTHR44858:SF1">
    <property type="entry name" value="UDP-N-ACETYLGLUCOSAMINE--PEPTIDE N-ACETYLGLUCOSAMINYLTRANSFERASE SPINDLY-RELATED"/>
    <property type="match status" value="1"/>
</dbReference>
<dbReference type="SUPFAM" id="SSF52964">
    <property type="entry name" value="TolB, N-terminal domain"/>
    <property type="match status" value="1"/>
</dbReference>
<dbReference type="SUPFAM" id="SSF46894">
    <property type="entry name" value="C-terminal effector domain of the bipartite response regulators"/>
    <property type="match status" value="1"/>
</dbReference>
<keyword evidence="6" id="KW-0812">Transmembrane</keyword>
<dbReference type="Proteomes" id="UP000307999">
    <property type="component" value="Unassembled WGS sequence"/>
</dbReference>
<dbReference type="InterPro" id="IPR001867">
    <property type="entry name" value="OmpR/PhoB-type_DNA-bd"/>
</dbReference>
<dbReference type="Pfam" id="PF12895">
    <property type="entry name" value="ANAPC3"/>
    <property type="match status" value="1"/>
</dbReference>
<dbReference type="Gene3D" id="1.10.10.10">
    <property type="entry name" value="Winged helix-like DNA-binding domain superfamily/Winged helix DNA-binding domain"/>
    <property type="match status" value="1"/>
</dbReference>
<comment type="caution">
    <text evidence="8">The sequence shown here is derived from an EMBL/GenBank/DDBJ whole genome shotgun (WGS) entry which is preliminary data.</text>
</comment>
<dbReference type="SUPFAM" id="SSF48452">
    <property type="entry name" value="TPR-like"/>
    <property type="match status" value="1"/>
</dbReference>
<protein>
    <recommendedName>
        <fullName evidence="7">OmpR/PhoB-type domain-containing protein</fullName>
    </recommendedName>
</protein>
<dbReference type="InterPro" id="IPR016032">
    <property type="entry name" value="Sig_transdc_resp-reg_C-effctor"/>
</dbReference>
<feature type="transmembrane region" description="Helical" evidence="6">
    <location>
        <begin position="130"/>
        <end position="148"/>
    </location>
</feature>
<dbReference type="SMART" id="SM00862">
    <property type="entry name" value="Trans_reg_C"/>
    <property type="match status" value="1"/>
</dbReference>
<dbReference type="SMART" id="SM00028">
    <property type="entry name" value="TPR"/>
    <property type="match status" value="3"/>
</dbReference>
<dbReference type="AlphaFoldDB" id="A0A4U1B587"/>
<keyword evidence="6" id="KW-0472">Membrane</keyword>
<keyword evidence="3 5" id="KW-0238">DNA-binding</keyword>
<dbReference type="PROSITE" id="PS51755">
    <property type="entry name" value="OMPR_PHOB"/>
    <property type="match status" value="1"/>
</dbReference>
<dbReference type="EMBL" id="SWDB01000026">
    <property type="protein sequence ID" value="TKB44764.1"/>
    <property type="molecule type" value="Genomic_DNA"/>
</dbReference>
<dbReference type="InterPro" id="IPR011990">
    <property type="entry name" value="TPR-like_helical_dom_sf"/>
</dbReference>
<evidence type="ECO:0000259" key="7">
    <source>
        <dbReference type="PROSITE" id="PS51755"/>
    </source>
</evidence>